<evidence type="ECO:0000259" key="8">
    <source>
        <dbReference type="Pfam" id="PF20684"/>
    </source>
</evidence>
<reference evidence="9 10" key="1">
    <citation type="journal article" date="2020" name="Genomics">
        <title>Complete, high-quality genomes from long-read metagenomic sequencing of two wolf lichen thalli reveals enigmatic genome architecture.</title>
        <authorList>
            <person name="McKenzie S.K."/>
            <person name="Walston R.F."/>
            <person name="Allen J.L."/>
        </authorList>
    </citation>
    <scope>NUCLEOTIDE SEQUENCE [LARGE SCALE GENOMIC DNA]</scope>
    <source>
        <strain evidence="9">WasteWater2</strain>
    </source>
</reference>
<dbReference type="GeneID" id="59283963"/>
<keyword evidence="3 7" id="KW-1133">Transmembrane helix</keyword>
<keyword evidence="4 7" id="KW-0472">Membrane</keyword>
<name>A0A8H6G383_9LECA</name>
<sequence length="397" mass="43315">MSAEKVPVGYTNGTSFKWNTRGQTIAAATVLPALGLICVVLRFWSRLHRRTGLGLDDAFIVPALLCVIGLGITLLVGIAKNVIAHTTPPDPDAANKDAQLYQITAPQELVEKMKFVFFLLSVAAYGFIKLSVLFFYRRIFVKGASAKFDIVSKVAIWITSAWTIAFFLIQLLQCGKNIDSQWGPIIDASRCLDSFQYTDALFISDLITDLLVICLPIPIVLQLHMTMQRRIGIIGVLLLGTMSIVASIVRIVYGFQIQAAGLAKPTDVDEGVTTLLYWGMLEAGISLIATNLPSLHFLVTEKSLQPFAASIRTAVSFSSLRSQASKAGTGTRSPYSKVQQNGSKAPEVPVLRKGWENGGGLGTVDTFAMYDMERAVEVREPGLVHVACEMWQQGNVI</sequence>
<keyword evidence="2 7" id="KW-0812">Transmembrane</keyword>
<evidence type="ECO:0000313" key="9">
    <source>
        <dbReference type="EMBL" id="KAF6239743.1"/>
    </source>
</evidence>
<feature type="transmembrane region" description="Helical" evidence="7">
    <location>
        <begin position="148"/>
        <end position="172"/>
    </location>
</feature>
<dbReference type="PANTHER" id="PTHR33048">
    <property type="entry name" value="PTH11-LIKE INTEGRAL MEMBRANE PROTEIN (AFU_ORTHOLOGUE AFUA_5G11245)"/>
    <property type="match status" value="1"/>
</dbReference>
<feature type="transmembrane region" description="Helical" evidence="7">
    <location>
        <begin position="115"/>
        <end position="136"/>
    </location>
</feature>
<feature type="transmembrane region" description="Helical" evidence="7">
    <location>
        <begin position="25"/>
        <end position="45"/>
    </location>
</feature>
<evidence type="ECO:0000256" key="3">
    <source>
        <dbReference type="ARBA" id="ARBA00022989"/>
    </source>
</evidence>
<evidence type="ECO:0000256" key="6">
    <source>
        <dbReference type="SAM" id="MobiDB-lite"/>
    </source>
</evidence>
<feature type="domain" description="Rhodopsin" evidence="8">
    <location>
        <begin position="41"/>
        <end position="299"/>
    </location>
</feature>
<evidence type="ECO:0000256" key="7">
    <source>
        <dbReference type="SAM" id="Phobius"/>
    </source>
</evidence>
<comment type="similarity">
    <text evidence="5">Belongs to the SAT4 family.</text>
</comment>
<protein>
    <recommendedName>
        <fullName evidence="8">Rhodopsin domain-containing protein</fullName>
    </recommendedName>
</protein>
<dbReference type="RefSeq" id="XP_037169018.1">
    <property type="nucleotide sequence ID" value="XM_037304223.1"/>
</dbReference>
<dbReference type="OrthoDB" id="5393606at2759"/>
<feature type="transmembrane region" description="Helical" evidence="7">
    <location>
        <begin position="200"/>
        <end position="221"/>
    </location>
</feature>
<dbReference type="InterPro" id="IPR052337">
    <property type="entry name" value="SAT4-like"/>
</dbReference>
<keyword evidence="10" id="KW-1185">Reference proteome</keyword>
<accession>A0A8H6G383</accession>
<feature type="compositionally biased region" description="Polar residues" evidence="6">
    <location>
        <begin position="325"/>
        <end position="343"/>
    </location>
</feature>
<evidence type="ECO:0000313" key="10">
    <source>
        <dbReference type="Proteomes" id="UP000578531"/>
    </source>
</evidence>
<dbReference type="InterPro" id="IPR049326">
    <property type="entry name" value="Rhodopsin_dom_fungi"/>
</dbReference>
<feature type="transmembrane region" description="Helical" evidence="7">
    <location>
        <begin position="57"/>
        <end position="79"/>
    </location>
</feature>
<evidence type="ECO:0000256" key="5">
    <source>
        <dbReference type="ARBA" id="ARBA00038359"/>
    </source>
</evidence>
<dbReference type="Pfam" id="PF20684">
    <property type="entry name" value="Fung_rhodopsin"/>
    <property type="match status" value="1"/>
</dbReference>
<feature type="region of interest" description="Disordered" evidence="6">
    <location>
        <begin position="325"/>
        <end position="345"/>
    </location>
</feature>
<comment type="subcellular location">
    <subcellularLocation>
        <location evidence="1">Membrane</location>
        <topology evidence="1">Multi-pass membrane protein</topology>
    </subcellularLocation>
</comment>
<dbReference type="Proteomes" id="UP000578531">
    <property type="component" value="Unassembled WGS sequence"/>
</dbReference>
<gene>
    <name evidence="9" type="ORF">HO173_002289</name>
</gene>
<proteinExistence type="inferred from homology"/>
<evidence type="ECO:0000256" key="1">
    <source>
        <dbReference type="ARBA" id="ARBA00004141"/>
    </source>
</evidence>
<dbReference type="AlphaFoldDB" id="A0A8H6G383"/>
<dbReference type="EMBL" id="JACCJC010000005">
    <property type="protein sequence ID" value="KAF6239743.1"/>
    <property type="molecule type" value="Genomic_DNA"/>
</dbReference>
<dbReference type="GO" id="GO:0016020">
    <property type="term" value="C:membrane"/>
    <property type="evidence" value="ECO:0007669"/>
    <property type="project" value="UniProtKB-SubCell"/>
</dbReference>
<comment type="caution">
    <text evidence="9">The sequence shown here is derived from an EMBL/GenBank/DDBJ whole genome shotgun (WGS) entry which is preliminary data.</text>
</comment>
<feature type="transmembrane region" description="Helical" evidence="7">
    <location>
        <begin position="233"/>
        <end position="255"/>
    </location>
</feature>
<dbReference type="PANTHER" id="PTHR33048:SF157">
    <property type="entry name" value="INTEGRAL MEMBRANE PROTEIN"/>
    <property type="match status" value="1"/>
</dbReference>
<evidence type="ECO:0000256" key="4">
    <source>
        <dbReference type="ARBA" id="ARBA00023136"/>
    </source>
</evidence>
<evidence type="ECO:0000256" key="2">
    <source>
        <dbReference type="ARBA" id="ARBA00022692"/>
    </source>
</evidence>
<organism evidence="9 10">
    <name type="scientific">Letharia columbiana</name>
    <dbReference type="NCBI Taxonomy" id="112416"/>
    <lineage>
        <taxon>Eukaryota</taxon>
        <taxon>Fungi</taxon>
        <taxon>Dikarya</taxon>
        <taxon>Ascomycota</taxon>
        <taxon>Pezizomycotina</taxon>
        <taxon>Lecanoromycetes</taxon>
        <taxon>OSLEUM clade</taxon>
        <taxon>Lecanoromycetidae</taxon>
        <taxon>Lecanorales</taxon>
        <taxon>Lecanorineae</taxon>
        <taxon>Parmeliaceae</taxon>
        <taxon>Letharia</taxon>
    </lineage>
</organism>